<name>A0A8H3G4M6_9LECA</name>
<dbReference type="AlphaFoldDB" id="A0A8H3G4M6"/>
<feature type="compositionally biased region" description="Basic and acidic residues" evidence="1">
    <location>
        <begin position="203"/>
        <end position="218"/>
    </location>
</feature>
<dbReference type="OrthoDB" id="5215637at2759"/>
<feature type="compositionally biased region" description="Polar residues" evidence="1">
    <location>
        <begin position="279"/>
        <end position="291"/>
    </location>
</feature>
<dbReference type="Proteomes" id="UP000664534">
    <property type="component" value="Unassembled WGS sequence"/>
</dbReference>
<evidence type="ECO:0000256" key="1">
    <source>
        <dbReference type="SAM" id="MobiDB-lite"/>
    </source>
</evidence>
<proteinExistence type="predicted"/>
<keyword evidence="2" id="KW-1133">Transmembrane helix</keyword>
<gene>
    <name evidence="3" type="ORF">IMSHALPRED_009729</name>
</gene>
<keyword evidence="2" id="KW-0472">Membrane</keyword>
<evidence type="ECO:0000313" key="3">
    <source>
        <dbReference type="EMBL" id="CAF9934502.1"/>
    </source>
</evidence>
<dbReference type="EMBL" id="CAJPDT010000077">
    <property type="protein sequence ID" value="CAF9934502.1"/>
    <property type="molecule type" value="Genomic_DNA"/>
</dbReference>
<feature type="region of interest" description="Disordered" evidence="1">
    <location>
        <begin position="202"/>
        <end position="291"/>
    </location>
</feature>
<evidence type="ECO:0000313" key="4">
    <source>
        <dbReference type="Proteomes" id="UP000664534"/>
    </source>
</evidence>
<keyword evidence="2" id="KW-0812">Transmembrane</keyword>
<feature type="transmembrane region" description="Helical" evidence="2">
    <location>
        <begin position="165"/>
        <end position="184"/>
    </location>
</feature>
<organism evidence="3 4">
    <name type="scientific">Imshaugia aleurites</name>
    <dbReference type="NCBI Taxonomy" id="172621"/>
    <lineage>
        <taxon>Eukaryota</taxon>
        <taxon>Fungi</taxon>
        <taxon>Dikarya</taxon>
        <taxon>Ascomycota</taxon>
        <taxon>Pezizomycotina</taxon>
        <taxon>Lecanoromycetes</taxon>
        <taxon>OSLEUM clade</taxon>
        <taxon>Lecanoromycetidae</taxon>
        <taxon>Lecanorales</taxon>
        <taxon>Lecanorineae</taxon>
        <taxon>Parmeliaceae</taxon>
        <taxon>Imshaugia</taxon>
    </lineage>
</organism>
<feature type="compositionally biased region" description="Polar residues" evidence="1">
    <location>
        <begin position="242"/>
        <end position="255"/>
    </location>
</feature>
<comment type="caution">
    <text evidence="3">The sequence shown here is derived from an EMBL/GenBank/DDBJ whole genome shotgun (WGS) entry which is preliminary data.</text>
</comment>
<evidence type="ECO:0000256" key="2">
    <source>
        <dbReference type="SAM" id="Phobius"/>
    </source>
</evidence>
<protein>
    <submittedName>
        <fullName evidence="3">Uncharacterized protein</fullName>
    </submittedName>
</protein>
<reference evidence="3" key="1">
    <citation type="submission" date="2021-03" db="EMBL/GenBank/DDBJ databases">
        <authorList>
            <person name="Tagirdzhanova G."/>
        </authorList>
    </citation>
    <scope>NUCLEOTIDE SEQUENCE</scope>
</reference>
<keyword evidence="4" id="KW-1185">Reference proteome</keyword>
<accession>A0A8H3G4M6</accession>
<sequence length="291" mass="30169">MSETCYGHTGPNAVFLPNYGPCNPQQDSVSLCCEIGETCLTNGLCVTQSGVYYNGGCTDSTYKSAVCPTFCTSGDENWVVECHGSVVNNGDFCCSVNGTITTCCNTASNGLGLVAPVSSAQAVSATFVGGSIVPTSSISGVIASSFATPQSNGSAGMPRSRKIDIGVGVVAGVGTVSFIIFCVVRRWIKRREGRPPAGTIVELDDRLHRREESNKSGTHEQPSTGIIPNEVEGSTPGPSEMDANQTRAAPTSPASHGSDAHEVAGVAPENIPLREPSATPGSWYSRNLGTL</sequence>